<dbReference type="OrthoDB" id="6470724at2759"/>
<evidence type="ECO:0000313" key="1">
    <source>
        <dbReference type="EMBL" id="GBN09949.1"/>
    </source>
</evidence>
<dbReference type="Gene3D" id="3.30.420.10">
    <property type="entry name" value="Ribonuclease H-like superfamily/Ribonuclease H"/>
    <property type="match status" value="1"/>
</dbReference>
<dbReference type="EMBL" id="BGPR01005411">
    <property type="protein sequence ID" value="GBN09949.1"/>
    <property type="molecule type" value="Genomic_DNA"/>
</dbReference>
<protein>
    <recommendedName>
        <fullName evidence="3">Tc1-like transposase DDE domain-containing protein</fullName>
    </recommendedName>
</protein>
<dbReference type="InterPro" id="IPR036397">
    <property type="entry name" value="RNaseH_sf"/>
</dbReference>
<evidence type="ECO:0008006" key="3">
    <source>
        <dbReference type="Google" id="ProtNLM"/>
    </source>
</evidence>
<evidence type="ECO:0000313" key="2">
    <source>
        <dbReference type="Proteomes" id="UP000499080"/>
    </source>
</evidence>
<proteinExistence type="predicted"/>
<sequence>MLMHSSHRFTSARFDLHRILWVAVSPTVGLRVECLHHLQIVCLQYVVSLDQTDKNRLGSGWSVLQHPPYSPDLAPSDFHLTMTMR</sequence>
<reference evidence="1 2" key="1">
    <citation type="journal article" date="2019" name="Sci. Rep.">
        <title>Orb-weaving spider Araneus ventricosus genome elucidates the spidroin gene catalogue.</title>
        <authorList>
            <person name="Kono N."/>
            <person name="Nakamura H."/>
            <person name="Ohtoshi R."/>
            <person name="Moran D.A.P."/>
            <person name="Shinohara A."/>
            <person name="Yoshida Y."/>
            <person name="Fujiwara M."/>
            <person name="Mori M."/>
            <person name="Tomita M."/>
            <person name="Arakawa K."/>
        </authorList>
    </citation>
    <scope>NUCLEOTIDE SEQUENCE [LARGE SCALE GENOMIC DNA]</scope>
</reference>
<accession>A0A4Y2L6A2</accession>
<dbReference type="GO" id="GO:0003676">
    <property type="term" value="F:nucleic acid binding"/>
    <property type="evidence" value="ECO:0007669"/>
    <property type="project" value="InterPro"/>
</dbReference>
<organism evidence="1 2">
    <name type="scientific">Araneus ventricosus</name>
    <name type="common">Orbweaver spider</name>
    <name type="synonym">Epeira ventricosa</name>
    <dbReference type="NCBI Taxonomy" id="182803"/>
    <lineage>
        <taxon>Eukaryota</taxon>
        <taxon>Metazoa</taxon>
        <taxon>Ecdysozoa</taxon>
        <taxon>Arthropoda</taxon>
        <taxon>Chelicerata</taxon>
        <taxon>Arachnida</taxon>
        <taxon>Araneae</taxon>
        <taxon>Araneomorphae</taxon>
        <taxon>Entelegynae</taxon>
        <taxon>Araneoidea</taxon>
        <taxon>Araneidae</taxon>
        <taxon>Araneus</taxon>
    </lineage>
</organism>
<gene>
    <name evidence="1" type="ORF">AVEN_28428_1</name>
</gene>
<keyword evidence="2" id="KW-1185">Reference proteome</keyword>
<name>A0A4Y2L6A2_ARAVE</name>
<dbReference type="Proteomes" id="UP000499080">
    <property type="component" value="Unassembled WGS sequence"/>
</dbReference>
<dbReference type="AlphaFoldDB" id="A0A4Y2L6A2"/>
<comment type="caution">
    <text evidence="1">The sequence shown here is derived from an EMBL/GenBank/DDBJ whole genome shotgun (WGS) entry which is preliminary data.</text>
</comment>